<keyword evidence="5 6" id="KW-0408">Iron</keyword>
<evidence type="ECO:0000313" key="10">
    <source>
        <dbReference type="Proteomes" id="UP000095039"/>
    </source>
</evidence>
<keyword evidence="1" id="KW-0813">Transport</keyword>
<dbReference type="PROSITE" id="PS51007">
    <property type="entry name" value="CYTC"/>
    <property type="match status" value="1"/>
</dbReference>
<dbReference type="Pfam" id="PF00034">
    <property type="entry name" value="Cytochrom_C"/>
    <property type="match status" value="1"/>
</dbReference>
<evidence type="ECO:0000259" key="8">
    <source>
        <dbReference type="PROSITE" id="PS51007"/>
    </source>
</evidence>
<evidence type="ECO:0000313" key="9">
    <source>
        <dbReference type="EMBL" id="OEE57460.1"/>
    </source>
</evidence>
<feature type="domain" description="Cytochrome c" evidence="8">
    <location>
        <begin position="26"/>
        <end position="107"/>
    </location>
</feature>
<keyword evidence="10" id="KW-1185">Reference proteome</keyword>
<reference evidence="9 10" key="1">
    <citation type="journal article" date="2012" name="Science">
        <title>Ecological populations of bacteria act as socially cohesive units of antibiotic production and resistance.</title>
        <authorList>
            <person name="Cordero O.X."/>
            <person name="Wildschutte H."/>
            <person name="Kirkup B."/>
            <person name="Proehl S."/>
            <person name="Ngo L."/>
            <person name="Hussain F."/>
            <person name="Le Roux F."/>
            <person name="Mincer T."/>
            <person name="Polz M.F."/>
        </authorList>
    </citation>
    <scope>NUCLEOTIDE SEQUENCE [LARGE SCALE GENOMIC DNA]</scope>
    <source>
        <strain evidence="9 10">FF-454</strain>
    </source>
</reference>
<dbReference type="InterPro" id="IPR036909">
    <property type="entry name" value="Cyt_c-like_dom_sf"/>
</dbReference>
<dbReference type="RefSeq" id="WP_016958350.1">
    <property type="nucleotide sequence ID" value="NZ_AJWN02000109.1"/>
</dbReference>
<dbReference type="AlphaFoldDB" id="A0A1E5BW79"/>
<dbReference type="EMBL" id="AJWN02000109">
    <property type="protein sequence ID" value="OEE57460.1"/>
    <property type="molecule type" value="Genomic_DNA"/>
</dbReference>
<dbReference type="InterPro" id="IPR009056">
    <property type="entry name" value="Cyt_c-like_dom"/>
</dbReference>
<sequence length="112" mass="12536">MKRYLTYLSATFALVTHSAFAVMPEGNPELGEQKAYSCQFCHGATGYSLRQDYPNLNGQHAEYLFNAMKHYQKGERGSALGMMMKQQVSSLNDQDLADVAAFYSEQKPGKPE</sequence>
<evidence type="ECO:0000256" key="1">
    <source>
        <dbReference type="ARBA" id="ARBA00022448"/>
    </source>
</evidence>
<organism evidence="9 10">
    <name type="scientific">Enterovibrio norvegicus FF-454</name>
    <dbReference type="NCBI Taxonomy" id="1185651"/>
    <lineage>
        <taxon>Bacteria</taxon>
        <taxon>Pseudomonadati</taxon>
        <taxon>Pseudomonadota</taxon>
        <taxon>Gammaproteobacteria</taxon>
        <taxon>Vibrionales</taxon>
        <taxon>Vibrionaceae</taxon>
        <taxon>Enterovibrio</taxon>
    </lineage>
</organism>
<gene>
    <name evidence="9" type="ORF">A1OK_17710</name>
</gene>
<dbReference type="InterPro" id="IPR050597">
    <property type="entry name" value="Cytochrome_c_Oxidase_Subunit"/>
</dbReference>
<protein>
    <submittedName>
        <fullName evidence="9">Cytochrome C554</fullName>
    </submittedName>
</protein>
<keyword evidence="7" id="KW-0732">Signal</keyword>
<evidence type="ECO:0000256" key="4">
    <source>
        <dbReference type="ARBA" id="ARBA00022982"/>
    </source>
</evidence>
<feature type="chain" id="PRO_5009172159" evidence="7">
    <location>
        <begin position="22"/>
        <end position="112"/>
    </location>
</feature>
<feature type="signal peptide" evidence="7">
    <location>
        <begin position="1"/>
        <end position="21"/>
    </location>
</feature>
<evidence type="ECO:0000256" key="3">
    <source>
        <dbReference type="ARBA" id="ARBA00022723"/>
    </source>
</evidence>
<evidence type="ECO:0000256" key="2">
    <source>
        <dbReference type="ARBA" id="ARBA00022617"/>
    </source>
</evidence>
<name>A0A1E5BW79_9GAMM</name>
<dbReference type="PANTHER" id="PTHR33751:SF9">
    <property type="entry name" value="CYTOCHROME C4"/>
    <property type="match status" value="1"/>
</dbReference>
<dbReference type="SUPFAM" id="SSF46626">
    <property type="entry name" value="Cytochrome c"/>
    <property type="match status" value="1"/>
</dbReference>
<evidence type="ECO:0000256" key="7">
    <source>
        <dbReference type="SAM" id="SignalP"/>
    </source>
</evidence>
<dbReference type="GO" id="GO:0020037">
    <property type="term" value="F:heme binding"/>
    <property type="evidence" value="ECO:0007669"/>
    <property type="project" value="InterPro"/>
</dbReference>
<keyword evidence="2 6" id="KW-0349">Heme</keyword>
<accession>A0A1E5BW79</accession>
<evidence type="ECO:0000256" key="6">
    <source>
        <dbReference type="PROSITE-ProRule" id="PRU00433"/>
    </source>
</evidence>
<evidence type="ECO:0000256" key="5">
    <source>
        <dbReference type="ARBA" id="ARBA00023004"/>
    </source>
</evidence>
<dbReference type="GO" id="GO:0009055">
    <property type="term" value="F:electron transfer activity"/>
    <property type="evidence" value="ECO:0007669"/>
    <property type="project" value="InterPro"/>
</dbReference>
<dbReference type="PANTHER" id="PTHR33751">
    <property type="entry name" value="CBB3-TYPE CYTOCHROME C OXIDASE SUBUNIT FIXP"/>
    <property type="match status" value="1"/>
</dbReference>
<proteinExistence type="predicted"/>
<dbReference type="Gene3D" id="1.10.760.10">
    <property type="entry name" value="Cytochrome c-like domain"/>
    <property type="match status" value="1"/>
</dbReference>
<comment type="caution">
    <text evidence="9">The sequence shown here is derived from an EMBL/GenBank/DDBJ whole genome shotgun (WGS) entry which is preliminary data.</text>
</comment>
<dbReference type="GO" id="GO:0046872">
    <property type="term" value="F:metal ion binding"/>
    <property type="evidence" value="ECO:0007669"/>
    <property type="project" value="UniProtKB-KW"/>
</dbReference>
<dbReference type="Proteomes" id="UP000095039">
    <property type="component" value="Unassembled WGS sequence"/>
</dbReference>
<keyword evidence="3 6" id="KW-0479">Metal-binding</keyword>
<keyword evidence="4" id="KW-0249">Electron transport</keyword>